<dbReference type="Proteomes" id="UP000201838">
    <property type="component" value="Unassembled WGS sequence"/>
</dbReference>
<feature type="region of interest" description="Disordered" evidence="1">
    <location>
        <begin position="1"/>
        <end position="89"/>
    </location>
</feature>
<protein>
    <submittedName>
        <fullName evidence="2">Uncharacterized protein</fullName>
    </submittedName>
</protein>
<dbReference type="AlphaFoldDB" id="A0A238J2R4"/>
<reference evidence="2 3" key="1">
    <citation type="submission" date="2017-05" db="EMBL/GenBank/DDBJ databases">
        <authorList>
            <person name="Song R."/>
            <person name="Chenine A.L."/>
            <person name="Ruprecht R.M."/>
        </authorList>
    </citation>
    <scope>NUCLEOTIDE SEQUENCE [LARGE SCALE GENOMIC DNA]</scope>
    <source>
        <strain evidence="2 3">CECT 8489</strain>
    </source>
</reference>
<sequence length="89" mass="9112">MVPRLDRLRGPAKQGHSGRYDPPQLSRQGGSGDGANANPNGVNAGGNIHGITNSLGKGGDRPNTDGIRGQAIELETMHGGSGIKSRNAD</sequence>
<gene>
    <name evidence="2" type="ORF">BOA8489_02317</name>
</gene>
<accession>A0A238J2R4</accession>
<dbReference type="EMBL" id="FXXQ01000007">
    <property type="protein sequence ID" value="SMX24194.1"/>
    <property type="molecule type" value="Genomic_DNA"/>
</dbReference>
<name>A0A238J2R4_9RHOB</name>
<keyword evidence="3" id="KW-1185">Reference proteome</keyword>
<organism evidence="2 3">
    <name type="scientific">Boseongicola aestuarii</name>
    <dbReference type="NCBI Taxonomy" id="1470561"/>
    <lineage>
        <taxon>Bacteria</taxon>
        <taxon>Pseudomonadati</taxon>
        <taxon>Pseudomonadota</taxon>
        <taxon>Alphaproteobacteria</taxon>
        <taxon>Rhodobacterales</taxon>
        <taxon>Paracoccaceae</taxon>
        <taxon>Boseongicola</taxon>
    </lineage>
</organism>
<evidence type="ECO:0000256" key="1">
    <source>
        <dbReference type="SAM" id="MobiDB-lite"/>
    </source>
</evidence>
<evidence type="ECO:0000313" key="2">
    <source>
        <dbReference type="EMBL" id="SMX24194.1"/>
    </source>
</evidence>
<evidence type="ECO:0000313" key="3">
    <source>
        <dbReference type="Proteomes" id="UP000201838"/>
    </source>
</evidence>
<proteinExistence type="predicted"/>